<feature type="compositionally biased region" description="Gly residues" evidence="4">
    <location>
        <begin position="26"/>
        <end position="39"/>
    </location>
</feature>
<proteinExistence type="inferred from homology"/>
<comment type="similarity">
    <text evidence="2">Belongs to the transpeptidase family.</text>
</comment>
<feature type="domain" description="Penicillin-binding protein dimerisation" evidence="7">
    <location>
        <begin position="98"/>
        <end position="266"/>
    </location>
</feature>
<feature type="domain" description="Penicillin-binding protein transpeptidase" evidence="6">
    <location>
        <begin position="311"/>
        <end position="615"/>
    </location>
</feature>
<evidence type="ECO:0000256" key="2">
    <source>
        <dbReference type="ARBA" id="ARBA00007171"/>
    </source>
</evidence>
<keyword evidence="5" id="KW-1133">Transmembrane helix</keyword>
<dbReference type="SUPFAM" id="SSF56519">
    <property type="entry name" value="Penicillin binding protein dimerisation domain"/>
    <property type="match status" value="1"/>
</dbReference>
<keyword evidence="5" id="KW-0812">Transmembrane</keyword>
<evidence type="ECO:0000256" key="1">
    <source>
        <dbReference type="ARBA" id="ARBA00004370"/>
    </source>
</evidence>
<gene>
    <name evidence="8" type="ORF">DFJ65_2580</name>
</gene>
<sequence>MRERSSATIDLDSVRARNAAKSRKAVGGGGSGRGRGGGSKPRLPVQLGVGHPRRRARALLIAFGMVLTVFVAQLLRVQGLDAASVSQKALSERVARATIPAKRGDIVDASGVTLARSVERRNVTADPLAASTYARYDKQPDGTRKKVKLGLKGAADAIAPIVGDDPATLLKTLQDAAAKSRRFVYLAKDISPQQWVQISDLGIPGIFSERTVKREYPQGTALAPLLGWVSADGKPGGGVEVVAQKQLNGTPGTHVYERAADGTTIATGNNKDTPAADGRPVQLTINNDLQWTAQNLIAAQVKKTKALSGEAVVMDRKGNIIAAASYPSFDNNQIATAQGSMLSRPFADSYEPGSTNKVVTMAAALAEGKVTPTTTFTVPYGLPRADQTFTDSHHHPTETMTTAGILADSSNTGTIQVGEKMSAATLRNYMTRFGQGQPTGTNFPGENVGSIPTAAQMTGSRRYTVMFGQGLSSNTMQQISVFQTIANGGVREPIKLVKGIGDGSGGFTAPADDRVAVQVVPASVATQMTRMMQAVPTKNGTAPKAVVEGYNVAGKTGTAARYDESLGRYNGWTASFIGFAPAENPQYIVSVALQRPTAVSIYGGEVAAPVFSQLMAAALRNGHVPPSTVKPSLYDLKYDPSKDRKQ</sequence>
<feature type="region of interest" description="Disordered" evidence="4">
    <location>
        <begin position="1"/>
        <end position="49"/>
    </location>
</feature>
<dbReference type="PANTHER" id="PTHR30627">
    <property type="entry name" value="PEPTIDOGLYCAN D,D-TRANSPEPTIDASE"/>
    <property type="match status" value="1"/>
</dbReference>
<dbReference type="GO" id="GO:0071555">
    <property type="term" value="P:cell wall organization"/>
    <property type="evidence" value="ECO:0007669"/>
    <property type="project" value="TreeGrafter"/>
</dbReference>
<comment type="subcellular location">
    <subcellularLocation>
        <location evidence="1">Membrane</location>
    </subcellularLocation>
</comment>
<protein>
    <submittedName>
        <fullName evidence="8">Peptidoglycan synthetase FtsI</fullName>
    </submittedName>
</protein>
<comment type="caution">
    <text evidence="8">The sequence shown here is derived from an EMBL/GenBank/DDBJ whole genome shotgun (WGS) entry which is preliminary data.</text>
</comment>
<organism evidence="8 9">
    <name type="scientific">Calidifontibacter indicus</name>
    <dbReference type="NCBI Taxonomy" id="419650"/>
    <lineage>
        <taxon>Bacteria</taxon>
        <taxon>Bacillati</taxon>
        <taxon>Actinomycetota</taxon>
        <taxon>Actinomycetes</taxon>
        <taxon>Micrococcales</taxon>
        <taxon>Dermacoccaceae</taxon>
        <taxon>Calidifontibacter</taxon>
    </lineage>
</organism>
<evidence type="ECO:0000259" key="7">
    <source>
        <dbReference type="Pfam" id="PF03717"/>
    </source>
</evidence>
<dbReference type="SUPFAM" id="SSF56601">
    <property type="entry name" value="beta-lactamase/transpeptidase-like"/>
    <property type="match status" value="1"/>
</dbReference>
<dbReference type="InterPro" id="IPR050515">
    <property type="entry name" value="Beta-lactam/transpept"/>
</dbReference>
<dbReference type="InterPro" id="IPR005311">
    <property type="entry name" value="PBP_dimer"/>
</dbReference>
<dbReference type="Pfam" id="PF03717">
    <property type="entry name" value="PBP_dimer"/>
    <property type="match status" value="1"/>
</dbReference>
<evidence type="ECO:0000256" key="5">
    <source>
        <dbReference type="SAM" id="Phobius"/>
    </source>
</evidence>
<dbReference type="Gene3D" id="3.40.710.10">
    <property type="entry name" value="DD-peptidase/beta-lactamase superfamily"/>
    <property type="match status" value="1"/>
</dbReference>
<accession>A0A3D9V303</accession>
<dbReference type="Pfam" id="PF00905">
    <property type="entry name" value="Transpeptidase"/>
    <property type="match status" value="1"/>
</dbReference>
<dbReference type="InterPro" id="IPR036138">
    <property type="entry name" value="PBP_dimer_sf"/>
</dbReference>
<evidence type="ECO:0000313" key="8">
    <source>
        <dbReference type="EMBL" id="REF31511.1"/>
    </source>
</evidence>
<feature type="transmembrane region" description="Helical" evidence="5">
    <location>
        <begin position="58"/>
        <end position="75"/>
    </location>
</feature>
<dbReference type="RefSeq" id="WP_245950232.1">
    <property type="nucleotide sequence ID" value="NZ_QTUA01000001.1"/>
</dbReference>
<dbReference type="Gene3D" id="3.30.450.330">
    <property type="match status" value="1"/>
</dbReference>
<dbReference type="AlphaFoldDB" id="A0A3D9V303"/>
<evidence type="ECO:0000256" key="4">
    <source>
        <dbReference type="SAM" id="MobiDB-lite"/>
    </source>
</evidence>
<dbReference type="InterPro" id="IPR012338">
    <property type="entry name" value="Beta-lactam/transpept-like"/>
</dbReference>
<evidence type="ECO:0000259" key="6">
    <source>
        <dbReference type="Pfam" id="PF00905"/>
    </source>
</evidence>
<keyword evidence="3 5" id="KW-0472">Membrane</keyword>
<reference evidence="8 9" key="1">
    <citation type="submission" date="2018-08" db="EMBL/GenBank/DDBJ databases">
        <title>Sequencing the genomes of 1000 actinobacteria strains.</title>
        <authorList>
            <person name="Klenk H.-P."/>
        </authorList>
    </citation>
    <scope>NUCLEOTIDE SEQUENCE [LARGE SCALE GENOMIC DNA]</scope>
    <source>
        <strain evidence="8 9">DSM 22967</strain>
    </source>
</reference>
<dbReference type="GO" id="GO:0008658">
    <property type="term" value="F:penicillin binding"/>
    <property type="evidence" value="ECO:0007669"/>
    <property type="project" value="InterPro"/>
</dbReference>
<dbReference type="GO" id="GO:0005886">
    <property type="term" value="C:plasma membrane"/>
    <property type="evidence" value="ECO:0007669"/>
    <property type="project" value="TreeGrafter"/>
</dbReference>
<dbReference type="EMBL" id="QTUA01000001">
    <property type="protein sequence ID" value="REF31511.1"/>
    <property type="molecule type" value="Genomic_DNA"/>
</dbReference>
<dbReference type="InterPro" id="IPR001460">
    <property type="entry name" value="PCN-bd_Tpept"/>
</dbReference>
<name>A0A3D9V303_9MICO</name>
<dbReference type="PANTHER" id="PTHR30627:SF1">
    <property type="entry name" value="PEPTIDOGLYCAN D,D-TRANSPEPTIDASE FTSI"/>
    <property type="match status" value="1"/>
</dbReference>
<evidence type="ECO:0000313" key="9">
    <source>
        <dbReference type="Proteomes" id="UP000256253"/>
    </source>
</evidence>
<dbReference type="Gene3D" id="3.90.1310.10">
    <property type="entry name" value="Penicillin-binding protein 2a (Domain 2)"/>
    <property type="match status" value="1"/>
</dbReference>
<dbReference type="Proteomes" id="UP000256253">
    <property type="component" value="Unassembled WGS sequence"/>
</dbReference>
<evidence type="ECO:0000256" key="3">
    <source>
        <dbReference type="ARBA" id="ARBA00023136"/>
    </source>
</evidence>
<keyword evidence="9" id="KW-1185">Reference proteome</keyword>